<accession>A0A2V4VFA6</accession>
<dbReference type="RefSeq" id="WP_167433574.1">
    <property type="nucleotide sequence ID" value="NZ_CP054614.1"/>
</dbReference>
<name>A0A2V4VFA6_PAEBA</name>
<keyword evidence="2" id="KW-0862">Zinc</keyword>
<sequence length="132" mass="14783">MSGTGRKQYRDIATSNNVGYKVFQHRVYSGMSPIKAATLPTEPKTKRVDLSHLEGRVEKVDGPMSRVEALEQIDIQTFKHCDSCDVRIQMNKRNGTNSSKLEKICISECPVGKQIQNLSQYLTVGPRKSIKG</sequence>
<reference evidence="2 5" key="2">
    <citation type="submission" date="2020-06" db="EMBL/GenBank/DDBJ databases">
        <title>Complete genome of Paenibacillus barcinonensis KACC11450.</title>
        <authorList>
            <person name="Kim M."/>
            <person name="Park Y.-J."/>
            <person name="Shin J.-H."/>
        </authorList>
    </citation>
    <scope>NUCLEOTIDE SEQUENCE [LARGE SCALE GENOMIC DNA]</scope>
    <source>
        <strain evidence="2 5">KACC11450</strain>
    </source>
</reference>
<protein>
    <submittedName>
        <fullName evidence="1">Uncharacterized protein DUF2602</fullName>
    </submittedName>
    <submittedName>
        <fullName evidence="2">Zinc-finger domain-containing protein</fullName>
    </submittedName>
</protein>
<gene>
    <name evidence="1" type="ORF">DFQ00_101458</name>
    <name evidence="2" type="ORF">HUB98_26045</name>
    <name evidence="3" type="ORF">HUB98_26335</name>
</gene>
<dbReference type="Pfam" id="PF10782">
    <property type="entry name" value="zf-C2HCIx2C"/>
    <property type="match status" value="1"/>
</dbReference>
<dbReference type="InterPro" id="IPR019718">
    <property type="entry name" value="DUF2602"/>
</dbReference>
<evidence type="ECO:0000313" key="3">
    <source>
        <dbReference type="EMBL" id="QKS59377.1"/>
    </source>
</evidence>
<dbReference type="EMBL" id="CP054614">
    <property type="protein sequence ID" value="QKS59377.1"/>
    <property type="molecule type" value="Genomic_DNA"/>
</dbReference>
<keyword evidence="5" id="KW-1185">Reference proteome</keyword>
<organism evidence="1 4">
    <name type="scientific">Paenibacillus barcinonensis</name>
    <dbReference type="NCBI Taxonomy" id="198119"/>
    <lineage>
        <taxon>Bacteria</taxon>
        <taxon>Bacillati</taxon>
        <taxon>Bacillota</taxon>
        <taxon>Bacilli</taxon>
        <taxon>Bacillales</taxon>
        <taxon>Paenibacillaceae</taxon>
        <taxon>Paenibacillus</taxon>
    </lineage>
</organism>
<proteinExistence type="predicted"/>
<evidence type="ECO:0000313" key="4">
    <source>
        <dbReference type="Proteomes" id="UP000247790"/>
    </source>
</evidence>
<dbReference type="Proteomes" id="UP000247790">
    <property type="component" value="Unassembled WGS sequence"/>
</dbReference>
<dbReference type="EMBL" id="QJSW01000001">
    <property type="protein sequence ID" value="PYE52520.1"/>
    <property type="molecule type" value="Genomic_DNA"/>
</dbReference>
<reference evidence="1 4" key="1">
    <citation type="submission" date="2018-06" db="EMBL/GenBank/DDBJ databases">
        <title>Genomic Encyclopedia of Type Strains, Phase III (KMG-III): the genomes of soil and plant-associated and newly described type strains.</title>
        <authorList>
            <person name="Whitman W."/>
        </authorList>
    </citation>
    <scope>NUCLEOTIDE SEQUENCE [LARGE SCALE GENOMIC DNA]</scope>
    <source>
        <strain evidence="1 4">CECT 7022</strain>
    </source>
</reference>
<dbReference type="EMBL" id="CP054614">
    <property type="protein sequence ID" value="QKS59323.1"/>
    <property type="molecule type" value="Genomic_DNA"/>
</dbReference>
<dbReference type="Proteomes" id="UP000509327">
    <property type="component" value="Chromosome"/>
</dbReference>
<evidence type="ECO:0000313" key="5">
    <source>
        <dbReference type="Proteomes" id="UP000509327"/>
    </source>
</evidence>
<evidence type="ECO:0000313" key="2">
    <source>
        <dbReference type="EMBL" id="QKS59323.1"/>
    </source>
</evidence>
<keyword evidence="2" id="KW-0479">Metal-binding</keyword>
<dbReference type="AlphaFoldDB" id="A0A2V4VFA6"/>
<evidence type="ECO:0000313" key="1">
    <source>
        <dbReference type="EMBL" id="PYE52520.1"/>
    </source>
</evidence>
<dbReference type="GO" id="GO:0008270">
    <property type="term" value="F:zinc ion binding"/>
    <property type="evidence" value="ECO:0007669"/>
    <property type="project" value="UniProtKB-KW"/>
</dbReference>
<keyword evidence="2" id="KW-0863">Zinc-finger</keyword>